<evidence type="ECO:0000313" key="2">
    <source>
        <dbReference type="Proteomes" id="UP000597762"/>
    </source>
</evidence>
<sequence length="201" mass="23126">MIFFSECIFPFFLSFLLYHYLSLFISHLSLISFLFISPVFIVNIFPFFSPLSSVSVSFSFFSSLSSRSIYLPPFVSPLSLISVFFSFYFTSLFNISIFLFSSHLFLQCQYLSLFLLSLFNINRSSSFAPSSIQFCLSFLSFHFSPSKCLSFLPLQFSVCKRTIKELQCRKEDKKKTAAAADILQTTLRIYNALTFSNETTV</sequence>
<proteinExistence type="predicted"/>
<dbReference type="AlphaFoldDB" id="A0A812EB39"/>
<comment type="caution">
    <text evidence="1">The sequence shown here is derived from an EMBL/GenBank/DDBJ whole genome shotgun (WGS) entry which is preliminary data.</text>
</comment>
<protein>
    <submittedName>
        <fullName evidence="1">Uncharacterized protein</fullName>
    </submittedName>
</protein>
<accession>A0A812EB39</accession>
<gene>
    <name evidence="1" type="ORF">SPHA_68004</name>
</gene>
<keyword evidence="2" id="KW-1185">Reference proteome</keyword>
<dbReference type="Proteomes" id="UP000597762">
    <property type="component" value="Unassembled WGS sequence"/>
</dbReference>
<organism evidence="1 2">
    <name type="scientific">Acanthosepion pharaonis</name>
    <name type="common">Pharaoh cuttlefish</name>
    <name type="synonym">Sepia pharaonis</name>
    <dbReference type="NCBI Taxonomy" id="158019"/>
    <lineage>
        <taxon>Eukaryota</taxon>
        <taxon>Metazoa</taxon>
        <taxon>Spiralia</taxon>
        <taxon>Lophotrochozoa</taxon>
        <taxon>Mollusca</taxon>
        <taxon>Cephalopoda</taxon>
        <taxon>Coleoidea</taxon>
        <taxon>Decapodiformes</taxon>
        <taxon>Sepiida</taxon>
        <taxon>Sepiina</taxon>
        <taxon>Sepiidae</taxon>
        <taxon>Acanthosepion</taxon>
    </lineage>
</organism>
<reference evidence="1" key="1">
    <citation type="submission" date="2021-01" db="EMBL/GenBank/DDBJ databases">
        <authorList>
            <person name="Li R."/>
            <person name="Bekaert M."/>
        </authorList>
    </citation>
    <scope>NUCLEOTIDE SEQUENCE</scope>
    <source>
        <strain evidence="1">Farmed</strain>
    </source>
</reference>
<evidence type="ECO:0000313" key="1">
    <source>
        <dbReference type="EMBL" id="CAE1317412.1"/>
    </source>
</evidence>
<name>A0A812EB39_ACAPH</name>
<dbReference type="EMBL" id="CAHIKZ030004932">
    <property type="protein sequence ID" value="CAE1317412.1"/>
    <property type="molecule type" value="Genomic_DNA"/>
</dbReference>